<organism evidence="3 4">
    <name type="scientific">Pendulispora albinea</name>
    <dbReference type="NCBI Taxonomy" id="2741071"/>
    <lineage>
        <taxon>Bacteria</taxon>
        <taxon>Pseudomonadati</taxon>
        <taxon>Myxococcota</taxon>
        <taxon>Myxococcia</taxon>
        <taxon>Myxococcales</taxon>
        <taxon>Sorangiineae</taxon>
        <taxon>Pendulisporaceae</taxon>
        <taxon>Pendulispora</taxon>
    </lineage>
</organism>
<evidence type="ECO:0008006" key="5">
    <source>
        <dbReference type="Google" id="ProtNLM"/>
    </source>
</evidence>
<feature type="transmembrane region" description="Helical" evidence="2">
    <location>
        <begin position="198"/>
        <end position="220"/>
    </location>
</feature>
<feature type="transmembrane region" description="Helical" evidence="2">
    <location>
        <begin position="132"/>
        <end position="152"/>
    </location>
</feature>
<dbReference type="EMBL" id="CP089984">
    <property type="protein sequence ID" value="WXB15648.1"/>
    <property type="molecule type" value="Genomic_DNA"/>
</dbReference>
<keyword evidence="2" id="KW-0812">Transmembrane</keyword>
<evidence type="ECO:0000313" key="3">
    <source>
        <dbReference type="EMBL" id="WXB15648.1"/>
    </source>
</evidence>
<feature type="transmembrane region" description="Helical" evidence="2">
    <location>
        <begin position="158"/>
        <end position="178"/>
    </location>
</feature>
<feature type="region of interest" description="Disordered" evidence="1">
    <location>
        <begin position="1"/>
        <end position="53"/>
    </location>
</feature>
<evidence type="ECO:0000256" key="1">
    <source>
        <dbReference type="SAM" id="MobiDB-lite"/>
    </source>
</evidence>
<keyword evidence="2" id="KW-0472">Membrane</keyword>
<gene>
    <name evidence="3" type="ORF">LZC94_48525</name>
</gene>
<feature type="compositionally biased region" description="Basic and acidic residues" evidence="1">
    <location>
        <begin position="20"/>
        <end position="44"/>
    </location>
</feature>
<name>A0ABZ2LXM4_9BACT</name>
<dbReference type="Proteomes" id="UP001370348">
    <property type="component" value="Chromosome"/>
</dbReference>
<evidence type="ECO:0000313" key="4">
    <source>
        <dbReference type="Proteomes" id="UP001370348"/>
    </source>
</evidence>
<keyword evidence="2" id="KW-1133">Transmembrane helix</keyword>
<evidence type="ECO:0000256" key="2">
    <source>
        <dbReference type="SAM" id="Phobius"/>
    </source>
</evidence>
<keyword evidence="4" id="KW-1185">Reference proteome</keyword>
<protein>
    <recommendedName>
        <fullName evidence="5">Integral membrane protein</fullName>
    </recommendedName>
</protein>
<reference evidence="3 4" key="1">
    <citation type="submission" date="2021-12" db="EMBL/GenBank/DDBJ databases">
        <title>Discovery of the Pendulisporaceae a myxobacterial family with distinct sporulation behavior and unique specialized metabolism.</title>
        <authorList>
            <person name="Garcia R."/>
            <person name="Popoff A."/>
            <person name="Bader C.D."/>
            <person name="Loehr J."/>
            <person name="Walesch S."/>
            <person name="Walt C."/>
            <person name="Boldt J."/>
            <person name="Bunk B."/>
            <person name="Haeckl F.J.F.P.J."/>
            <person name="Gunesch A.P."/>
            <person name="Birkelbach J."/>
            <person name="Nuebel U."/>
            <person name="Pietschmann T."/>
            <person name="Bach T."/>
            <person name="Mueller R."/>
        </authorList>
    </citation>
    <scope>NUCLEOTIDE SEQUENCE [LARGE SCALE GENOMIC DNA]</scope>
    <source>
        <strain evidence="3 4">MSr11954</strain>
    </source>
</reference>
<feature type="transmembrane region" description="Helical" evidence="2">
    <location>
        <begin position="258"/>
        <end position="278"/>
    </location>
</feature>
<proteinExistence type="predicted"/>
<dbReference type="RefSeq" id="WP_394825283.1">
    <property type="nucleotide sequence ID" value="NZ_CP089984.1"/>
</dbReference>
<feature type="compositionally biased region" description="Pro residues" evidence="1">
    <location>
        <begin position="1"/>
        <end position="19"/>
    </location>
</feature>
<accession>A0ABZ2LXM4</accession>
<feature type="transmembrane region" description="Helical" evidence="2">
    <location>
        <begin position="91"/>
        <end position="111"/>
    </location>
</feature>
<sequence length="306" mass="32332">MPSTIPPRPSHPSRPPPLSRDPRDPRDPREPPDAREPRDSRELRPSGPPEPPRVPFLTRFGSAVGAALVASGLASGPAAMRVTSALDARGIWPALAAATLIPMLLSVLTLRQARVGLRAFSLGDARKRSWSLALWVGAFSFVLLALGAVLRAKTHHHPLAGATFSIAAGVMAVLLIPFSLRFGSIAARWQEDNRKVRLVAFVVVLLGGALGLMFGLARILPPGGPFSPAVSANLVDVMAFTMAALLASRPEFEARRALALLGPPLAAALFVLGARYLLLTPTLGTTIEQRAPAFGPAVSVLAPPQR</sequence>